<feature type="region of interest" description="Disordered" evidence="1">
    <location>
        <begin position="164"/>
        <end position="195"/>
    </location>
</feature>
<keyword evidence="3" id="KW-1185">Reference proteome</keyword>
<reference evidence="2 3" key="1">
    <citation type="submission" date="2024-08" db="EMBL/GenBank/DDBJ databases">
        <title>Mycobacterium servetensis sp. nov., a novel rapid-growing mycobacterial species recovered from a human patient in Zaragoza, Spain.</title>
        <authorList>
            <person name="Tristancho-Baro A.I."/>
            <person name="Buenestado-Serrano S."/>
            <person name="Garcia De Viedma D."/>
            <person name="Milagro-Beamonte A."/>
            <person name="Burillo N."/>
            <person name="Sanz S."/>
            <person name="Lopez-Calleja A.I."/>
            <person name="Penas-Utrilla D."/>
            <person name="Guardingo M."/>
            <person name="Garcia M.J."/>
            <person name="Vinuelas-Bayon J."/>
        </authorList>
    </citation>
    <scope>NUCLEOTIDE SEQUENCE [LARGE SCALE GENOMIC DNA]</scope>
    <source>
        <strain evidence="3">HUMS_12744610</strain>
    </source>
</reference>
<dbReference type="Proteomes" id="UP001564760">
    <property type="component" value="Unassembled WGS sequence"/>
</dbReference>
<comment type="caution">
    <text evidence="2">The sequence shown here is derived from an EMBL/GenBank/DDBJ whole genome shotgun (WGS) entry which is preliminary data.</text>
</comment>
<evidence type="ECO:0000313" key="2">
    <source>
        <dbReference type="EMBL" id="MEY8019119.1"/>
    </source>
</evidence>
<protein>
    <submittedName>
        <fullName evidence="2">Uncharacterized protein</fullName>
    </submittedName>
</protein>
<dbReference type="EMBL" id="JBGEDP010000003">
    <property type="protein sequence ID" value="MEY8019119.1"/>
    <property type="molecule type" value="Genomic_DNA"/>
</dbReference>
<name>A0ABV4C994_9MYCO</name>
<evidence type="ECO:0000313" key="3">
    <source>
        <dbReference type="Proteomes" id="UP001564760"/>
    </source>
</evidence>
<sequence>MAYFWLDIDDAPYPHAMRDNPGCPLALNTLRRHGHFGWDPKPDVYRRLYADPAFRQRASRCSDHRGDWKIVIPAVASLLAITPDDASLEQIADRAKAWPAITALGSDDRHLALALLDWYSPIEIALPYERELIAGSGQHRICWARIADAERVPVWCKPYNPPPPGAVPAQPAVQQPVDSRRRKGWRIAHRHRNAR</sequence>
<gene>
    <name evidence="2" type="ORF">AB8998_31210</name>
</gene>
<organism evidence="2 3">
    <name type="scientific">Mycobacterium servetii</name>
    <dbReference type="NCBI Taxonomy" id="3237418"/>
    <lineage>
        <taxon>Bacteria</taxon>
        <taxon>Bacillati</taxon>
        <taxon>Actinomycetota</taxon>
        <taxon>Actinomycetes</taxon>
        <taxon>Mycobacteriales</taxon>
        <taxon>Mycobacteriaceae</taxon>
        <taxon>Mycobacterium</taxon>
    </lineage>
</organism>
<evidence type="ECO:0000256" key="1">
    <source>
        <dbReference type="SAM" id="MobiDB-lite"/>
    </source>
</evidence>
<feature type="compositionally biased region" description="Basic residues" evidence="1">
    <location>
        <begin position="180"/>
        <end position="195"/>
    </location>
</feature>
<proteinExistence type="predicted"/>
<dbReference type="RefSeq" id="WP_369742143.1">
    <property type="nucleotide sequence ID" value="NZ_JBGEDP010000003.1"/>
</dbReference>
<accession>A0ABV4C994</accession>
<feature type="compositionally biased region" description="Low complexity" evidence="1">
    <location>
        <begin position="167"/>
        <end position="177"/>
    </location>
</feature>